<reference evidence="4" key="1">
    <citation type="submission" date="2022-07" db="EMBL/GenBank/DDBJ databases">
        <title>Phylogenomic reconstructions and comparative analyses of Kickxellomycotina fungi.</title>
        <authorList>
            <person name="Reynolds N.K."/>
            <person name="Stajich J.E."/>
            <person name="Barry K."/>
            <person name="Grigoriev I.V."/>
            <person name="Crous P."/>
            <person name="Smith M.E."/>
        </authorList>
    </citation>
    <scope>NUCLEOTIDE SEQUENCE</scope>
    <source>
        <strain evidence="4">BCRC 34489</strain>
    </source>
</reference>
<dbReference type="Gene3D" id="3.40.50.300">
    <property type="entry name" value="P-loop containing nucleotide triphosphate hydrolases"/>
    <property type="match status" value="1"/>
</dbReference>
<dbReference type="Pfam" id="PF00735">
    <property type="entry name" value="Septin"/>
    <property type="match status" value="2"/>
</dbReference>
<dbReference type="EMBL" id="JANBUM010000348">
    <property type="protein sequence ID" value="KAJ2778484.1"/>
    <property type="molecule type" value="Genomic_DNA"/>
</dbReference>
<dbReference type="OrthoDB" id="416553at2759"/>
<dbReference type="InterPro" id="IPR027417">
    <property type="entry name" value="P-loop_NTPase"/>
</dbReference>
<evidence type="ECO:0000256" key="1">
    <source>
        <dbReference type="RuleBase" id="RU004560"/>
    </source>
</evidence>
<evidence type="ECO:0000313" key="4">
    <source>
        <dbReference type="EMBL" id="KAJ2778484.1"/>
    </source>
</evidence>
<comment type="similarity">
    <text evidence="1">Belongs to the TRAFAC class TrmE-Era-EngA-EngB-Septin-like GTPase superfamily. Septin GTPase family.</text>
</comment>
<keyword evidence="5" id="KW-1185">Reference proteome</keyword>
<accession>A0A9W8HB95</accession>
<evidence type="ECO:0000256" key="2">
    <source>
        <dbReference type="SAM" id="MobiDB-lite"/>
    </source>
</evidence>
<gene>
    <name evidence="4" type="ORF">GGI15_004166</name>
</gene>
<name>A0A9W8HB95_9FUNG</name>
<dbReference type="AlphaFoldDB" id="A0A9W8HB95"/>
<dbReference type="SUPFAM" id="SSF52540">
    <property type="entry name" value="P-loop containing nucleoside triphosphate hydrolases"/>
    <property type="match status" value="1"/>
</dbReference>
<keyword evidence="1" id="KW-0342">GTP-binding</keyword>
<dbReference type="PROSITE" id="PS51719">
    <property type="entry name" value="G_SEPTIN"/>
    <property type="match status" value="1"/>
</dbReference>
<proteinExistence type="inferred from homology"/>
<feature type="region of interest" description="Disordered" evidence="2">
    <location>
        <begin position="323"/>
        <end position="346"/>
    </location>
</feature>
<feature type="region of interest" description="Disordered" evidence="2">
    <location>
        <begin position="493"/>
        <end position="526"/>
    </location>
</feature>
<dbReference type="GO" id="GO:0005525">
    <property type="term" value="F:GTP binding"/>
    <property type="evidence" value="ECO:0007669"/>
    <property type="project" value="UniProtKB-KW"/>
</dbReference>
<dbReference type="InterPro" id="IPR030379">
    <property type="entry name" value="G_SEPTIN_dom"/>
</dbReference>
<organism evidence="4 5">
    <name type="scientific">Coemansia interrupta</name>
    <dbReference type="NCBI Taxonomy" id="1126814"/>
    <lineage>
        <taxon>Eukaryota</taxon>
        <taxon>Fungi</taxon>
        <taxon>Fungi incertae sedis</taxon>
        <taxon>Zoopagomycota</taxon>
        <taxon>Kickxellomycotina</taxon>
        <taxon>Kickxellomycetes</taxon>
        <taxon>Kickxellales</taxon>
        <taxon>Kickxellaceae</taxon>
        <taxon>Coemansia</taxon>
    </lineage>
</organism>
<keyword evidence="1" id="KW-0547">Nucleotide-binding</keyword>
<protein>
    <recommendedName>
        <fullName evidence="3">Septin-type G domain-containing protein</fullName>
    </recommendedName>
</protein>
<evidence type="ECO:0000259" key="3">
    <source>
        <dbReference type="PROSITE" id="PS51719"/>
    </source>
</evidence>
<feature type="domain" description="Septin-type G" evidence="3">
    <location>
        <begin position="5"/>
        <end position="406"/>
    </location>
</feature>
<dbReference type="PANTHER" id="PTHR18884">
    <property type="entry name" value="SEPTIN"/>
    <property type="match status" value="1"/>
</dbReference>
<sequence length="526" mass="58689">MAHHAPEAFNILVAGRRGSGKSTFLQTLCDSLPSLSIQWLSEGDKQLFSLAADPTVRADEVLDPFCVFDSVSGTREIRRCGMLVRDHGHAHHLLVELVDTPGIDDRDAEQAQEDIERVAWEIERRLSMSLDDEVRAARRKTKGSGHVHAVVYVVPPPVCSSAETDSACHRMDEAVDLLADTDVRAIQRLAQYSSVIVAVGKSDTLELADRRLLRNRTFFSDTRALLGPASLFAFADVPRLSANMPEEMRREVEHFGARIRAKCPFFLCGSRHVEEWQQMRLPEYQATSMSHVSVADWRSLATEHNRASGGSGVITQGIFRERTRSRSQSRAMEPTPEPGAVSIRRGGQRREVHLVRRFPWGTLQLTNPAHCDFALLVDVLLHSFRRSLRAWCDVHFENYRTARLARDPEFRRTAQGIEEYLLDTTVRGKKEPEGQRSFVDTREARGFVFRAGGGMAESGSPATIVFSERNLADAGSPQRSSVATTLATAAQANSMSLNKPPAHATRPPPPRRHTLGSRTLHPTFFT</sequence>
<evidence type="ECO:0000313" key="5">
    <source>
        <dbReference type="Proteomes" id="UP001140172"/>
    </source>
</evidence>
<comment type="caution">
    <text evidence="4">The sequence shown here is derived from an EMBL/GenBank/DDBJ whole genome shotgun (WGS) entry which is preliminary data.</text>
</comment>
<dbReference type="Proteomes" id="UP001140172">
    <property type="component" value="Unassembled WGS sequence"/>
</dbReference>